<dbReference type="PANTHER" id="PTHR10381">
    <property type="entry name" value="ATP-DEPENDENT CLP PROTEASE PROTEOLYTIC SUBUNIT"/>
    <property type="match status" value="1"/>
</dbReference>
<organism evidence="8 9">
    <name type="scientific">Kaistia dalseonensis</name>
    <dbReference type="NCBI Taxonomy" id="410840"/>
    <lineage>
        <taxon>Bacteria</taxon>
        <taxon>Pseudomonadati</taxon>
        <taxon>Pseudomonadota</taxon>
        <taxon>Alphaproteobacteria</taxon>
        <taxon>Hyphomicrobiales</taxon>
        <taxon>Kaistiaceae</taxon>
        <taxon>Kaistia</taxon>
    </lineage>
</organism>
<dbReference type="GO" id="GO:0006508">
    <property type="term" value="P:proteolysis"/>
    <property type="evidence" value="ECO:0007669"/>
    <property type="project" value="UniProtKB-KW"/>
</dbReference>
<evidence type="ECO:0000256" key="7">
    <source>
        <dbReference type="SAM" id="MobiDB-lite"/>
    </source>
</evidence>
<dbReference type="InterPro" id="IPR001907">
    <property type="entry name" value="ClpP"/>
</dbReference>
<feature type="region of interest" description="Disordered" evidence="7">
    <location>
        <begin position="1"/>
        <end position="21"/>
    </location>
</feature>
<dbReference type="Pfam" id="PF00574">
    <property type="entry name" value="CLP_protease"/>
    <property type="match status" value="1"/>
</dbReference>
<dbReference type="PRINTS" id="PR00127">
    <property type="entry name" value="CLPPROTEASEP"/>
</dbReference>
<dbReference type="InterPro" id="IPR023562">
    <property type="entry name" value="ClpP/TepA"/>
</dbReference>
<evidence type="ECO:0000256" key="3">
    <source>
        <dbReference type="ARBA" id="ARBA00022670"/>
    </source>
</evidence>
<comment type="caution">
    <text evidence="8">The sequence shown here is derived from an EMBL/GenBank/DDBJ whole genome shotgun (WGS) entry which is preliminary data.</text>
</comment>
<name>A0ABU0HAQ0_9HYPH</name>
<evidence type="ECO:0000313" key="8">
    <source>
        <dbReference type="EMBL" id="MDQ0439062.1"/>
    </source>
</evidence>
<reference evidence="8 9" key="1">
    <citation type="submission" date="2023-07" db="EMBL/GenBank/DDBJ databases">
        <title>Genomic Encyclopedia of Type Strains, Phase IV (KMG-IV): sequencing the most valuable type-strain genomes for metagenomic binning, comparative biology and taxonomic classification.</title>
        <authorList>
            <person name="Goeker M."/>
        </authorList>
    </citation>
    <scope>NUCLEOTIDE SEQUENCE [LARGE SCALE GENOMIC DNA]</scope>
    <source>
        <strain evidence="8 9">B6-8</strain>
    </source>
</reference>
<dbReference type="Gene3D" id="3.90.226.10">
    <property type="entry name" value="2-enoyl-CoA Hydratase, Chain A, domain 1"/>
    <property type="match status" value="1"/>
</dbReference>
<dbReference type="EMBL" id="JAUSVO010000005">
    <property type="protein sequence ID" value="MDQ0439062.1"/>
    <property type="molecule type" value="Genomic_DNA"/>
</dbReference>
<evidence type="ECO:0000313" key="9">
    <source>
        <dbReference type="Proteomes" id="UP001241603"/>
    </source>
</evidence>
<evidence type="ECO:0000256" key="5">
    <source>
        <dbReference type="ARBA" id="ARBA00022825"/>
    </source>
</evidence>
<keyword evidence="3 8" id="KW-0645">Protease</keyword>
<dbReference type="Proteomes" id="UP001241603">
    <property type="component" value="Unassembled WGS sequence"/>
</dbReference>
<keyword evidence="9" id="KW-1185">Reference proteome</keyword>
<gene>
    <name evidence="8" type="ORF">QO014_003463</name>
</gene>
<evidence type="ECO:0000256" key="2">
    <source>
        <dbReference type="ARBA" id="ARBA00022490"/>
    </source>
</evidence>
<dbReference type="Pfam" id="PF25209">
    <property type="entry name" value="Phage_capsid_4"/>
    <property type="match status" value="1"/>
</dbReference>
<dbReference type="NCBIfam" id="NF045542">
    <property type="entry name" value="Clp_rel_HeadMat"/>
    <property type="match status" value="1"/>
</dbReference>
<dbReference type="PANTHER" id="PTHR10381:SF70">
    <property type="entry name" value="ATP-DEPENDENT CLP PROTEASE PROTEOLYTIC SUBUNIT"/>
    <property type="match status" value="1"/>
</dbReference>
<evidence type="ECO:0000256" key="6">
    <source>
        <dbReference type="RuleBase" id="RU003567"/>
    </source>
</evidence>
<evidence type="ECO:0000256" key="4">
    <source>
        <dbReference type="ARBA" id="ARBA00022801"/>
    </source>
</evidence>
<sequence>MSTSPAARKRGRRSSPRAQMEGTRSLVLNGELILYGIVDPWDYSDTIRAIDVMASLIELDAQETIVVRLNSPGGSVIEGFAIYNALRMSGKPIEVHIDALAASIASVIAMAGDTIVMAENASLMIHDPYVAAYGGSDELRSAADEIDRLKGMMVSIYAGKTGLDAAEIEALMAAETYFSAEDAVAKGFATGVDKPLAIAACAKLGRDDLARLNAPLDVRAKLEPSPAALPAQSPRNETMPLNDKAAGEIAAAERTRVTKIFAAVRNAKLPLEFADELVDAGLSIEDAQTRITTKVAESSDPASVANVRAAAVTAERQRVQSIHSSVRAAKLSAEFADELIAAGVSVEEAGQRVIAKWTEVQAAADTDPVPHRGQIRISADEVEKWAEGATKGLLARAGLKGGERNEFSGLTLYELARSSLDIRNIKSGSMDRMSMVGTAFTARNAGPGYHSTSDFGSVLATAAYRSMMTGYEEVDETFGEWTSKGRASDFRPISRVDLGLFPSLDKVEEGAEYKYATIGDTGTTVQVATYGKMFSITRQAIVNDDLGFFDRVPRKMGRAAKRTIGNLVYAIVNSNPTMQDGVALYHASHGNLAAAAGVISVTSLGAARAAMARQKDEAGVGTAIGVRPKFILLPPELLDLALTVIGAEKTPGDAAGTPNAVRNIATPVSDSRLTGTAWHLAADPAQVDTIEVTYLDGVEEPFLDQRDGWGVDGSEFKVRMDAGVKALHWRGLYKNAGQ</sequence>
<protein>
    <recommendedName>
        <fullName evidence="6">ATP-dependent Clp protease proteolytic subunit</fullName>
    </recommendedName>
</protein>
<dbReference type="GO" id="GO:0008233">
    <property type="term" value="F:peptidase activity"/>
    <property type="evidence" value="ECO:0007669"/>
    <property type="project" value="UniProtKB-KW"/>
</dbReference>
<dbReference type="SUPFAM" id="SSF52096">
    <property type="entry name" value="ClpP/crotonase"/>
    <property type="match status" value="1"/>
</dbReference>
<keyword evidence="5" id="KW-0720">Serine protease</keyword>
<evidence type="ECO:0000256" key="1">
    <source>
        <dbReference type="ARBA" id="ARBA00007039"/>
    </source>
</evidence>
<dbReference type="RefSeq" id="WP_266349966.1">
    <property type="nucleotide sequence ID" value="NZ_JAPKNG010000005.1"/>
</dbReference>
<proteinExistence type="inferred from homology"/>
<dbReference type="CDD" id="cd07016">
    <property type="entry name" value="S14_ClpP_1"/>
    <property type="match status" value="1"/>
</dbReference>
<comment type="similarity">
    <text evidence="1 6">Belongs to the peptidase S14 family.</text>
</comment>
<keyword evidence="2" id="KW-0963">Cytoplasm</keyword>
<dbReference type="InterPro" id="IPR029045">
    <property type="entry name" value="ClpP/crotonase-like_dom_sf"/>
</dbReference>
<keyword evidence="4" id="KW-0378">Hydrolase</keyword>
<accession>A0ABU0HAQ0</accession>